<dbReference type="KEGG" id="mcit:NCTC10181_00280"/>
<evidence type="ECO:0000313" key="2">
    <source>
        <dbReference type="Proteomes" id="UP000290985"/>
    </source>
</evidence>
<dbReference type="AlphaFoldDB" id="A0A449B1J5"/>
<sequence>MKNLQELVAIYHDKIDQISKSNLNSDQKELIKQILISVSESKKADEILIQEVYQLLIQRIKIGFTFDLAPSKKVDTIAYLKKNEKLSFNLNENKNKNKNYLIIGENYDALKNLIFIEAERERERVTQATI</sequence>
<dbReference type="EMBL" id="LR215036">
    <property type="protein sequence ID" value="VEU74441.1"/>
    <property type="molecule type" value="Genomic_DNA"/>
</dbReference>
<evidence type="ECO:0000313" key="1">
    <source>
        <dbReference type="EMBL" id="VEU74441.1"/>
    </source>
</evidence>
<accession>A0A449B1J5</accession>
<dbReference type="RefSeq" id="WP_223211614.1">
    <property type="nucleotide sequence ID" value="NZ_LR215036.1"/>
</dbReference>
<keyword evidence="1" id="KW-0808">Transferase</keyword>
<dbReference type="GO" id="GO:0008168">
    <property type="term" value="F:methyltransferase activity"/>
    <property type="evidence" value="ECO:0007669"/>
    <property type="project" value="UniProtKB-KW"/>
</dbReference>
<gene>
    <name evidence="1" type="ORF">NCTC10181_00280</name>
</gene>
<keyword evidence="1" id="KW-0489">Methyltransferase</keyword>
<dbReference type="REBASE" id="298641">
    <property type="entry name" value="M2.Mci10181ORF279P"/>
</dbReference>
<organism evidence="1 2">
    <name type="scientific">Mycoplasmopsis citelli</name>
    <dbReference type="NCBI Taxonomy" id="171281"/>
    <lineage>
        <taxon>Bacteria</taxon>
        <taxon>Bacillati</taxon>
        <taxon>Mycoplasmatota</taxon>
        <taxon>Mycoplasmoidales</taxon>
        <taxon>Metamycoplasmataceae</taxon>
        <taxon>Mycoplasmopsis</taxon>
    </lineage>
</organism>
<dbReference type="Proteomes" id="UP000290985">
    <property type="component" value="Chromosome"/>
</dbReference>
<protein>
    <submittedName>
        <fullName evidence="1">C-terminal truncated Type III restriction-modification system: methylase</fullName>
    </submittedName>
</protein>
<proteinExistence type="predicted"/>
<dbReference type="GO" id="GO:0032259">
    <property type="term" value="P:methylation"/>
    <property type="evidence" value="ECO:0007669"/>
    <property type="project" value="UniProtKB-KW"/>
</dbReference>
<reference evidence="1 2" key="1">
    <citation type="submission" date="2019-01" db="EMBL/GenBank/DDBJ databases">
        <authorList>
            <consortium name="Pathogen Informatics"/>
        </authorList>
    </citation>
    <scope>NUCLEOTIDE SEQUENCE [LARGE SCALE GENOMIC DNA]</scope>
    <source>
        <strain evidence="1 2">NCTC10181</strain>
    </source>
</reference>
<name>A0A449B1J5_9BACT</name>
<keyword evidence="2" id="KW-1185">Reference proteome</keyword>